<keyword evidence="1" id="KW-0479">Metal-binding</keyword>
<dbReference type="PANTHER" id="PTHR31313:SF83">
    <property type="entry name" value="ZN(II)2CYS6 TRANSCRIPTION FACTOR (EUROFUNG)"/>
    <property type="match status" value="1"/>
</dbReference>
<protein>
    <submittedName>
        <fullName evidence="9">Fungal-specific transcription factor domain-containing protein</fullName>
    </submittedName>
</protein>
<dbReference type="GO" id="GO:0006351">
    <property type="term" value="P:DNA-templated transcription"/>
    <property type="evidence" value="ECO:0007669"/>
    <property type="project" value="InterPro"/>
</dbReference>
<dbReference type="InterPro" id="IPR007219">
    <property type="entry name" value="XnlR_reg_dom"/>
</dbReference>
<organism evidence="9 10">
    <name type="scientific">Phialemonium atrogriseum</name>
    <dbReference type="NCBI Taxonomy" id="1093897"/>
    <lineage>
        <taxon>Eukaryota</taxon>
        <taxon>Fungi</taxon>
        <taxon>Dikarya</taxon>
        <taxon>Ascomycota</taxon>
        <taxon>Pezizomycotina</taxon>
        <taxon>Sordariomycetes</taxon>
        <taxon>Sordariomycetidae</taxon>
        <taxon>Cephalothecales</taxon>
        <taxon>Cephalothecaceae</taxon>
        <taxon>Phialemonium</taxon>
    </lineage>
</organism>
<accession>A0AAJ0BT81</accession>
<evidence type="ECO:0000259" key="8">
    <source>
        <dbReference type="SMART" id="SM00906"/>
    </source>
</evidence>
<keyword evidence="10" id="KW-1185">Reference proteome</keyword>
<dbReference type="EMBL" id="MU839024">
    <property type="protein sequence ID" value="KAK1763786.1"/>
    <property type="molecule type" value="Genomic_DNA"/>
</dbReference>
<feature type="domain" description="Xylanolytic transcriptional activator regulatory" evidence="8">
    <location>
        <begin position="277"/>
        <end position="352"/>
    </location>
</feature>
<keyword evidence="4" id="KW-0238">DNA-binding</keyword>
<keyword evidence="6" id="KW-0539">Nucleus</keyword>
<reference evidence="9" key="1">
    <citation type="submission" date="2023-06" db="EMBL/GenBank/DDBJ databases">
        <title>Genome-scale phylogeny and comparative genomics of the fungal order Sordariales.</title>
        <authorList>
            <consortium name="Lawrence Berkeley National Laboratory"/>
            <person name="Hensen N."/>
            <person name="Bonometti L."/>
            <person name="Westerberg I."/>
            <person name="Brannstrom I.O."/>
            <person name="Guillou S."/>
            <person name="Cros-Aarteil S."/>
            <person name="Calhoun S."/>
            <person name="Haridas S."/>
            <person name="Kuo A."/>
            <person name="Mondo S."/>
            <person name="Pangilinan J."/>
            <person name="Riley R."/>
            <person name="Labutti K."/>
            <person name="Andreopoulos B."/>
            <person name="Lipzen A."/>
            <person name="Chen C."/>
            <person name="Yanf M."/>
            <person name="Daum C."/>
            <person name="Ng V."/>
            <person name="Clum A."/>
            <person name="Steindorff A."/>
            <person name="Ohm R."/>
            <person name="Martin F."/>
            <person name="Silar P."/>
            <person name="Natvig D."/>
            <person name="Lalanne C."/>
            <person name="Gautier V."/>
            <person name="Ament-Velasquez S.L."/>
            <person name="Kruys A."/>
            <person name="Hutchinson M.I."/>
            <person name="Powell A.J."/>
            <person name="Barry K."/>
            <person name="Miller A.N."/>
            <person name="Grigoriev I.V."/>
            <person name="Debuchy R."/>
            <person name="Gladieux P."/>
            <person name="Thoren M.H."/>
            <person name="Johannesson H."/>
        </authorList>
    </citation>
    <scope>NUCLEOTIDE SEQUENCE</scope>
    <source>
        <strain evidence="9">8032-3</strain>
    </source>
</reference>
<gene>
    <name evidence="9" type="ORF">QBC33DRAFT_596421</name>
</gene>
<dbReference type="GO" id="GO:0003677">
    <property type="term" value="F:DNA binding"/>
    <property type="evidence" value="ECO:0007669"/>
    <property type="project" value="UniProtKB-KW"/>
</dbReference>
<dbReference type="Pfam" id="PF04082">
    <property type="entry name" value="Fungal_trans"/>
    <property type="match status" value="1"/>
</dbReference>
<comment type="caution">
    <text evidence="9">The sequence shown here is derived from an EMBL/GenBank/DDBJ whole genome shotgun (WGS) entry which is preliminary data.</text>
</comment>
<dbReference type="InterPro" id="IPR051615">
    <property type="entry name" value="Transcr_Regulatory_Elem"/>
</dbReference>
<evidence type="ECO:0000256" key="5">
    <source>
        <dbReference type="ARBA" id="ARBA00023163"/>
    </source>
</evidence>
<evidence type="ECO:0000256" key="7">
    <source>
        <dbReference type="SAM" id="MobiDB-lite"/>
    </source>
</evidence>
<dbReference type="GO" id="GO:0008270">
    <property type="term" value="F:zinc ion binding"/>
    <property type="evidence" value="ECO:0007669"/>
    <property type="project" value="InterPro"/>
</dbReference>
<keyword evidence="3" id="KW-0805">Transcription regulation</keyword>
<evidence type="ECO:0000256" key="2">
    <source>
        <dbReference type="ARBA" id="ARBA00022833"/>
    </source>
</evidence>
<dbReference type="SMART" id="SM00906">
    <property type="entry name" value="Fungal_trans"/>
    <property type="match status" value="1"/>
</dbReference>
<feature type="region of interest" description="Disordered" evidence="7">
    <location>
        <begin position="1"/>
        <end position="23"/>
    </location>
</feature>
<evidence type="ECO:0000256" key="3">
    <source>
        <dbReference type="ARBA" id="ARBA00023015"/>
    </source>
</evidence>
<dbReference type="Proteomes" id="UP001244011">
    <property type="component" value="Unassembled WGS sequence"/>
</dbReference>
<evidence type="ECO:0000313" key="10">
    <source>
        <dbReference type="Proteomes" id="UP001244011"/>
    </source>
</evidence>
<dbReference type="RefSeq" id="XP_060279999.1">
    <property type="nucleotide sequence ID" value="XM_060431881.1"/>
</dbReference>
<dbReference type="AlphaFoldDB" id="A0AAJ0BT81"/>
<dbReference type="GeneID" id="85315068"/>
<evidence type="ECO:0000313" key="9">
    <source>
        <dbReference type="EMBL" id="KAK1763786.1"/>
    </source>
</evidence>
<keyword evidence="5" id="KW-0804">Transcription</keyword>
<evidence type="ECO:0000256" key="1">
    <source>
        <dbReference type="ARBA" id="ARBA00022723"/>
    </source>
</evidence>
<name>A0AAJ0BT81_9PEZI</name>
<evidence type="ECO:0000256" key="4">
    <source>
        <dbReference type="ARBA" id="ARBA00023125"/>
    </source>
</evidence>
<evidence type="ECO:0000256" key="6">
    <source>
        <dbReference type="ARBA" id="ARBA00023242"/>
    </source>
</evidence>
<proteinExistence type="predicted"/>
<dbReference type="PANTHER" id="PTHR31313">
    <property type="entry name" value="TY1 ENHANCER ACTIVATOR"/>
    <property type="match status" value="1"/>
</dbReference>
<sequence>MHNDLSPPETEVYRDTSQRKQGQPSKTLACLTCRRKKVKIECDIPDIDERRRTYSRQLIQDLRAEVARLKAELEEHRHFCLMGDNAGESVSDWLSEEPSDGNSPASCSTKSDNMIVRLCGGQRQLNSDRGGRLRFFGPTSSLHLMESVTSSVFTRETNGSSCPVWQGDFPLDLQDHLLSLYWTYQHQVLPWDMKSGDTKYCSTLLMYCILARAAAISNQPGLRALALADDAEDDPPYLVRKCVQLLETELDNPGITTAQSLQLLSEMHCAISHDTKGWMYAGGAGRLAYELGLHSNSEGLSTSLSELDLEVREITFWSCFNLDREWALYLGRPQCIKLEDIDVKRPGEGRTDISSEMRMSAAWTNLLELVGLICEIVMQYSAAMILLHRPLAQFGKDGAMQSSASEISRQVCIDNACSVAQYLQEYHEAHGSVLTMSWIALHIIATASTTLIASVAERKAGPGAERQLDSLRRCLDALSELEKSHVVTRRVRKVIQHAIRLLNLDATVNPVAASVVGRFGSFHTPLPMPFAAAAASVTTPGVDLQSLPFLDLLPAVLPAVPQFDGLNSFESYFS</sequence>
<keyword evidence="2" id="KW-0862">Zinc</keyword>
<dbReference type="CDD" id="cd12148">
    <property type="entry name" value="fungal_TF_MHR"/>
    <property type="match status" value="1"/>
</dbReference>